<protein>
    <submittedName>
        <fullName evidence="2">SocA family protein</fullName>
    </submittedName>
</protein>
<dbReference type="InterPro" id="IPR025272">
    <property type="entry name" value="SocA_Panacea"/>
</dbReference>
<gene>
    <name evidence="2" type="ORF">E4N86_05340</name>
</gene>
<accession>A0A9Q9EWY6</accession>
<dbReference type="AlphaFoldDB" id="A0A9Q9EWY6"/>
<dbReference type="Proteomes" id="UP001056981">
    <property type="component" value="Chromosome"/>
</dbReference>
<reference evidence="2" key="1">
    <citation type="submission" date="2020-04" db="EMBL/GenBank/DDBJ databases">
        <title>Comparative genomics of oral phylogroup-2 Treponema strains.</title>
        <authorList>
            <person name="Zeng H."/>
            <person name="Chan Y.K."/>
            <person name="Watt R.M."/>
        </authorList>
    </citation>
    <scope>NUCLEOTIDE SEQUENCE</scope>
    <source>
        <strain evidence="2">OMZ 905</strain>
    </source>
</reference>
<proteinExistence type="predicted"/>
<dbReference type="RefSeq" id="WP_002669487.1">
    <property type="nucleotide sequence ID" value="NZ_CP051522.1"/>
</dbReference>
<organism evidence="2 3">
    <name type="scientific">Treponema denticola</name>
    <dbReference type="NCBI Taxonomy" id="158"/>
    <lineage>
        <taxon>Bacteria</taxon>
        <taxon>Pseudomonadati</taxon>
        <taxon>Spirochaetota</taxon>
        <taxon>Spirochaetia</taxon>
        <taxon>Spirochaetales</taxon>
        <taxon>Treponemataceae</taxon>
        <taxon>Treponema</taxon>
    </lineage>
</organism>
<evidence type="ECO:0000313" key="2">
    <source>
        <dbReference type="EMBL" id="UTD00154.1"/>
    </source>
</evidence>
<evidence type="ECO:0000313" key="3">
    <source>
        <dbReference type="Proteomes" id="UP001056981"/>
    </source>
</evidence>
<evidence type="ECO:0000259" key="1">
    <source>
        <dbReference type="Pfam" id="PF13274"/>
    </source>
</evidence>
<sequence>MKIKKLIQIINYILKKYDYSLNYTKLLKLLYLADRQSFDDIGTSITGDVYAALPYGPILSYTYDLICNNIKNKDQQLWNSVFYTEKWNLISKDKNTSLGELSDYEIEVLDNIDKQFHKYTFGQMIDYVHENCPEWQNPQGSSYPITNESILSTLGKSQEEIDFIMEEEKLYAKEDLELAKLSYHNA</sequence>
<feature type="domain" description="Antitoxin SocA-like Panacea" evidence="1">
    <location>
        <begin position="26"/>
        <end position="136"/>
    </location>
</feature>
<dbReference type="Pfam" id="PF13274">
    <property type="entry name" value="SocA_Panacea"/>
    <property type="match status" value="1"/>
</dbReference>
<name>A0A9Q9EWY6_TREDN</name>
<dbReference type="EMBL" id="CP051635">
    <property type="protein sequence ID" value="UTD00154.1"/>
    <property type="molecule type" value="Genomic_DNA"/>
</dbReference>